<name>A0ABR3DI35_NEUIN</name>
<dbReference type="Proteomes" id="UP001451303">
    <property type="component" value="Unassembled WGS sequence"/>
</dbReference>
<comment type="caution">
    <text evidence="1">The sequence shown here is derived from an EMBL/GenBank/DDBJ whole genome shotgun (WGS) entry which is preliminary data.</text>
</comment>
<keyword evidence="2" id="KW-1185">Reference proteome</keyword>
<gene>
    <name evidence="1" type="ORF">QR685DRAFT_232963</name>
</gene>
<organism evidence="1 2">
    <name type="scientific">Neurospora intermedia</name>
    <dbReference type="NCBI Taxonomy" id="5142"/>
    <lineage>
        <taxon>Eukaryota</taxon>
        <taxon>Fungi</taxon>
        <taxon>Dikarya</taxon>
        <taxon>Ascomycota</taxon>
        <taxon>Pezizomycotina</taxon>
        <taxon>Sordariomycetes</taxon>
        <taxon>Sordariomycetidae</taxon>
        <taxon>Sordariales</taxon>
        <taxon>Sordariaceae</taxon>
        <taxon>Neurospora</taxon>
    </lineage>
</organism>
<dbReference type="EMBL" id="JAVLET010000003">
    <property type="protein sequence ID" value="KAL0472336.1"/>
    <property type="molecule type" value="Genomic_DNA"/>
</dbReference>
<accession>A0ABR3DI35</accession>
<sequence length="243" mass="26610">MPIRRIGSGLPLVAFVVPGKARARLVFADTQVMSKTGYGGSCAERAQKMASRTEWPWGYHESATYQVQARSLWVPLLNPVSGPLYQDTSEAISMAVSSVHYGTSYLACLGVLARFENTPRVRECNGSGGSSKLLEVQPIHWSLVGDQNEHLFLGRAKFMQDDHDLVMPCGRYGVERISVLTARRGVCSSFKGPPSIARGICGAANFWGKVPTSKSDTITFTDNSRDTLPIHTSHIYTTTRVDV</sequence>
<evidence type="ECO:0000313" key="2">
    <source>
        <dbReference type="Proteomes" id="UP001451303"/>
    </source>
</evidence>
<evidence type="ECO:0000313" key="1">
    <source>
        <dbReference type="EMBL" id="KAL0472336.1"/>
    </source>
</evidence>
<proteinExistence type="predicted"/>
<protein>
    <submittedName>
        <fullName evidence="1">Uncharacterized protein</fullName>
    </submittedName>
</protein>
<reference evidence="1 2" key="1">
    <citation type="submission" date="2023-09" db="EMBL/GenBank/DDBJ databases">
        <title>Multi-omics analysis of a traditional fermented food reveals byproduct-associated fungal strains for waste-to-food upcycling.</title>
        <authorList>
            <consortium name="Lawrence Berkeley National Laboratory"/>
            <person name="Rekdal V.M."/>
            <person name="Villalobos-Escobedo J.M."/>
            <person name="Rodriguez-Valeron N."/>
            <person name="Garcia M.O."/>
            <person name="Vasquez D.P."/>
            <person name="Damayanti I."/>
            <person name="Sorensen P.M."/>
            <person name="Baidoo E.E."/>
            <person name="De Carvalho A.C."/>
            <person name="Riley R."/>
            <person name="Lipzen A."/>
            <person name="He G."/>
            <person name="Yan M."/>
            <person name="Haridas S."/>
            <person name="Daum C."/>
            <person name="Yoshinaga Y."/>
            <person name="Ng V."/>
            <person name="Grigoriev I.V."/>
            <person name="Munk R."/>
            <person name="Nuraida L."/>
            <person name="Wijaya C.H."/>
            <person name="Morales P.-C."/>
            <person name="Keasling J.D."/>
        </authorList>
    </citation>
    <scope>NUCLEOTIDE SEQUENCE [LARGE SCALE GENOMIC DNA]</scope>
    <source>
        <strain evidence="1 2">FGSC 2613</strain>
    </source>
</reference>